<dbReference type="AlphaFoldDB" id="A0A1F8BHW5"/>
<protein>
    <submittedName>
        <fullName evidence="2">Uncharacterized protein</fullName>
    </submittedName>
</protein>
<feature type="region of interest" description="Disordered" evidence="1">
    <location>
        <begin position="28"/>
        <end position="73"/>
    </location>
</feature>
<evidence type="ECO:0000256" key="1">
    <source>
        <dbReference type="SAM" id="MobiDB-lite"/>
    </source>
</evidence>
<reference evidence="2 3" key="1">
    <citation type="journal article" date="2016" name="Nat. Commun.">
        <title>Thousands of microbial genomes shed light on interconnected biogeochemical processes in an aquifer system.</title>
        <authorList>
            <person name="Anantharaman K."/>
            <person name="Brown C.T."/>
            <person name="Hug L.A."/>
            <person name="Sharon I."/>
            <person name="Castelle C.J."/>
            <person name="Probst A.J."/>
            <person name="Thomas B.C."/>
            <person name="Singh A."/>
            <person name="Wilkins M.J."/>
            <person name="Karaoz U."/>
            <person name="Brodie E.L."/>
            <person name="Williams K.H."/>
            <person name="Hubbard S.S."/>
            <person name="Banfield J.F."/>
        </authorList>
    </citation>
    <scope>NUCLEOTIDE SEQUENCE [LARGE SCALE GENOMIC DNA]</scope>
</reference>
<dbReference type="STRING" id="1802519.A2961_03425"/>
<organism evidence="2 3">
    <name type="scientific">Candidatus Woesebacteria bacterium RIFCSPLOWO2_01_FULL_39_21</name>
    <dbReference type="NCBI Taxonomy" id="1802519"/>
    <lineage>
        <taxon>Bacteria</taxon>
        <taxon>Candidatus Woeseibacteriota</taxon>
    </lineage>
</organism>
<comment type="caution">
    <text evidence="2">The sequence shown here is derived from an EMBL/GenBank/DDBJ whole genome shotgun (WGS) entry which is preliminary data.</text>
</comment>
<proteinExistence type="predicted"/>
<feature type="compositionally biased region" description="Polar residues" evidence="1">
    <location>
        <begin position="61"/>
        <end position="73"/>
    </location>
</feature>
<name>A0A1F8BHW5_9BACT</name>
<evidence type="ECO:0000313" key="3">
    <source>
        <dbReference type="Proteomes" id="UP000177082"/>
    </source>
</evidence>
<accession>A0A1F8BHW5</accession>
<dbReference type="EMBL" id="MGHF01000023">
    <property type="protein sequence ID" value="OGM62898.1"/>
    <property type="molecule type" value="Genomic_DNA"/>
</dbReference>
<evidence type="ECO:0000313" key="2">
    <source>
        <dbReference type="EMBL" id="OGM62898.1"/>
    </source>
</evidence>
<sequence>MKDGQRSLIFAAGVSLLAGVVVAVSGDAMRGRPQVVSRAGTPTLEHKPKPDPIPTPPGSEASDSIVQTPVPTG</sequence>
<dbReference type="Proteomes" id="UP000177082">
    <property type="component" value="Unassembled WGS sequence"/>
</dbReference>
<gene>
    <name evidence="2" type="ORF">A2961_03425</name>
</gene>